<dbReference type="CDD" id="cd21911">
    <property type="entry name" value="CC1_SLMAP"/>
    <property type="match status" value="1"/>
</dbReference>
<organism evidence="4 5">
    <name type="scientific">Pristionchus pacificus</name>
    <name type="common">Parasitic nematode worm</name>
    <dbReference type="NCBI Taxonomy" id="54126"/>
    <lineage>
        <taxon>Eukaryota</taxon>
        <taxon>Metazoa</taxon>
        <taxon>Ecdysozoa</taxon>
        <taxon>Nematoda</taxon>
        <taxon>Chromadorea</taxon>
        <taxon>Rhabditida</taxon>
        <taxon>Rhabditina</taxon>
        <taxon>Diplogasteromorpha</taxon>
        <taxon>Diplogasteroidea</taxon>
        <taxon>Neodiplogasteridae</taxon>
        <taxon>Pristionchus</taxon>
    </lineage>
</organism>
<keyword evidence="3" id="KW-0472">Membrane</keyword>
<evidence type="ECO:0000256" key="2">
    <source>
        <dbReference type="SAM" id="MobiDB-lite"/>
    </source>
</evidence>
<dbReference type="InterPro" id="IPR000253">
    <property type="entry name" value="FHA_dom"/>
</dbReference>
<sequence>MRGAYAILSPCAQSHSFEERKVKVGHEDDPLKIGRAVARLKPCPDNAIFDCKVLSRNHAVLYYDDGSFYLKDTKSSNGTFVNNDRLASTGEESEPKQVYSGDILQFGVEIVENSNKVAHGCIFAIVRLFDYDGNEAEPPSLSTATNTSVKQDNDAYYGYSLIGSHQLFQLQQYLKEALYREKAREDKIRQLEEVLVATEVASETAWKAGVNEDRLLARIESLEAALSIHAKNSTPDKLKHELDRLVEERCQLELTARENVNRALEEKNESAMRLADVERGMITTEEECNHLRKKVEELEVSLASSMDAVEKQMIVMTNHKKLAAEAEGRATEAESRAIEAEMRQKERDRYFISNERREESGDDKIRSALVYLASSAPVDRQLLSSLHSVTSLMLKESGETSDEEDETEAIPPVPHAPIQSIIGDDAEFGESVPLPDEIGIEDTKRQLEECIREKLALEVELESLRIGRERKRNEEGLEMVRMDTIGRDGRRREERLMGIDSTRLNHWPSMTVVALVPGLGFLLLIFFPLFSRFSIQS</sequence>
<feature type="transmembrane region" description="Helical" evidence="3">
    <location>
        <begin position="507"/>
        <end position="530"/>
    </location>
</feature>
<reference evidence="4" key="2">
    <citation type="submission" date="2022-06" db="UniProtKB">
        <authorList>
            <consortium name="EnsemblMetazoa"/>
        </authorList>
    </citation>
    <scope>IDENTIFICATION</scope>
    <source>
        <strain evidence="4">PS312</strain>
    </source>
</reference>
<evidence type="ECO:0000256" key="3">
    <source>
        <dbReference type="SAM" id="Phobius"/>
    </source>
</evidence>
<keyword evidence="3" id="KW-0812">Transmembrane</keyword>
<keyword evidence="1" id="KW-0175">Coiled coil</keyword>
<feature type="compositionally biased region" description="Acidic residues" evidence="2">
    <location>
        <begin position="399"/>
        <end position="408"/>
    </location>
</feature>
<name>A0A2A6BYU5_PRIPA</name>
<reference evidence="5" key="1">
    <citation type="journal article" date="2008" name="Nat. Genet.">
        <title>The Pristionchus pacificus genome provides a unique perspective on nematode lifestyle and parasitism.</title>
        <authorList>
            <person name="Dieterich C."/>
            <person name="Clifton S.W."/>
            <person name="Schuster L.N."/>
            <person name="Chinwalla A."/>
            <person name="Delehaunty K."/>
            <person name="Dinkelacker I."/>
            <person name="Fulton L."/>
            <person name="Fulton R."/>
            <person name="Godfrey J."/>
            <person name="Minx P."/>
            <person name="Mitreva M."/>
            <person name="Roeseler W."/>
            <person name="Tian H."/>
            <person name="Witte H."/>
            <person name="Yang S.P."/>
            <person name="Wilson R.K."/>
            <person name="Sommer R.J."/>
        </authorList>
    </citation>
    <scope>NUCLEOTIDE SEQUENCE [LARGE SCALE GENOMIC DNA]</scope>
    <source>
        <strain evidence="5">PS312</strain>
    </source>
</reference>
<accession>A0A8R1YT52</accession>
<gene>
    <name evidence="4" type="primary">WBGene00276982</name>
</gene>
<dbReference type="PANTHER" id="PTHR15715:SF37">
    <property type="entry name" value="LD47843P"/>
    <property type="match status" value="1"/>
</dbReference>
<dbReference type="PROSITE" id="PS50006">
    <property type="entry name" value="FHA_DOMAIN"/>
    <property type="match status" value="1"/>
</dbReference>
<dbReference type="Proteomes" id="UP000005239">
    <property type="component" value="Unassembled WGS sequence"/>
</dbReference>
<protein>
    <submittedName>
        <fullName evidence="4">FHA domain-containing protein</fullName>
    </submittedName>
</protein>
<dbReference type="PANTHER" id="PTHR15715">
    <property type="entry name" value="CENTROSOMAL PROTEIN OF 170 KDA"/>
    <property type="match status" value="1"/>
</dbReference>
<keyword evidence="3" id="KW-1133">Transmembrane helix</keyword>
<evidence type="ECO:0000313" key="5">
    <source>
        <dbReference type="Proteomes" id="UP000005239"/>
    </source>
</evidence>
<dbReference type="AlphaFoldDB" id="A0A2A6BYU5"/>
<dbReference type="OrthoDB" id="687730at2759"/>
<dbReference type="CDD" id="cd22679">
    <property type="entry name" value="FHA_SLMAP"/>
    <property type="match status" value="1"/>
</dbReference>
<dbReference type="InterPro" id="IPR008984">
    <property type="entry name" value="SMAD_FHA_dom_sf"/>
</dbReference>
<dbReference type="InterPro" id="IPR051176">
    <property type="entry name" value="Cent_Immune-Sig_Mod"/>
</dbReference>
<dbReference type="Gene3D" id="2.60.200.20">
    <property type="match status" value="1"/>
</dbReference>
<evidence type="ECO:0000256" key="1">
    <source>
        <dbReference type="SAM" id="Coils"/>
    </source>
</evidence>
<evidence type="ECO:0000313" key="4">
    <source>
        <dbReference type="EnsemblMetazoa" id="PPA38613.1"/>
    </source>
</evidence>
<dbReference type="EnsemblMetazoa" id="PPA38613.1">
    <property type="protein sequence ID" value="PPA38613.1"/>
    <property type="gene ID" value="WBGene00276982"/>
</dbReference>
<dbReference type="SUPFAM" id="SSF49879">
    <property type="entry name" value="SMAD/FHA domain"/>
    <property type="match status" value="1"/>
</dbReference>
<proteinExistence type="predicted"/>
<dbReference type="Pfam" id="PF00498">
    <property type="entry name" value="FHA"/>
    <property type="match status" value="1"/>
</dbReference>
<accession>A0A2A6BYU5</accession>
<keyword evidence="5" id="KW-1185">Reference proteome</keyword>
<feature type="region of interest" description="Disordered" evidence="2">
    <location>
        <begin position="394"/>
        <end position="417"/>
    </location>
</feature>
<feature type="coiled-coil region" evidence="1">
    <location>
        <begin position="281"/>
        <end position="343"/>
    </location>
</feature>
<dbReference type="SMART" id="SM00240">
    <property type="entry name" value="FHA"/>
    <property type="match status" value="1"/>
</dbReference>
<dbReference type="GO" id="GO:0035331">
    <property type="term" value="P:negative regulation of hippo signaling"/>
    <property type="evidence" value="ECO:0000318"/>
    <property type="project" value="GO_Central"/>
</dbReference>